<keyword evidence="1 10" id="KW-1003">Cell membrane</keyword>
<evidence type="ECO:0000256" key="3">
    <source>
        <dbReference type="ARBA" id="ARBA00022676"/>
    </source>
</evidence>
<feature type="binding site" evidence="10">
    <location>
        <position position="292"/>
    </location>
    <ligand>
        <name>UDP-N-acetyl-alpha-D-glucosamine</name>
        <dbReference type="ChEBI" id="CHEBI:57705"/>
    </ligand>
</feature>
<protein>
    <recommendedName>
        <fullName evidence="10">UDP-N-acetylglucosamine--N-acetylmuramyl-(pentapeptide) pyrophosphoryl-undecaprenol N-acetylglucosamine transferase</fullName>
        <ecNumber evidence="10">2.4.1.227</ecNumber>
    </recommendedName>
    <alternativeName>
        <fullName evidence="10">Undecaprenyl-PP-MurNAc-pentapeptide-UDPGlcNAc GlcNAc transferase</fullName>
    </alternativeName>
</protein>
<evidence type="ECO:0000259" key="12">
    <source>
        <dbReference type="Pfam" id="PF04101"/>
    </source>
</evidence>
<comment type="catalytic activity">
    <reaction evidence="10">
        <text>di-trans,octa-cis-undecaprenyl diphospho-N-acetyl-alpha-D-muramoyl-L-alanyl-D-glutamyl-meso-2,6-diaminopimeloyl-D-alanyl-D-alanine + UDP-N-acetyl-alpha-D-glucosamine = di-trans,octa-cis-undecaprenyl diphospho-[N-acetyl-alpha-D-glucosaminyl-(1-&gt;4)]-N-acetyl-alpha-D-muramoyl-L-alanyl-D-glutamyl-meso-2,6-diaminopimeloyl-D-alanyl-D-alanine + UDP + H(+)</text>
        <dbReference type="Rhea" id="RHEA:31227"/>
        <dbReference type="ChEBI" id="CHEBI:15378"/>
        <dbReference type="ChEBI" id="CHEBI:57705"/>
        <dbReference type="ChEBI" id="CHEBI:58223"/>
        <dbReference type="ChEBI" id="CHEBI:61387"/>
        <dbReference type="ChEBI" id="CHEBI:61388"/>
        <dbReference type="EC" id="2.4.1.227"/>
    </reaction>
</comment>
<dbReference type="PANTHER" id="PTHR21015">
    <property type="entry name" value="UDP-N-ACETYLGLUCOSAMINE--N-ACETYLMURAMYL-(PENTAPEPTIDE) PYROPHOSPHORYL-UNDECAPRENOL N-ACETYLGLUCOSAMINE TRANSFERASE 1"/>
    <property type="match status" value="1"/>
</dbReference>
<evidence type="ECO:0000313" key="14">
    <source>
        <dbReference type="Proteomes" id="UP000614410"/>
    </source>
</evidence>
<gene>
    <name evidence="10 13" type="primary">murG</name>
    <name evidence="13" type="ORF">JF887_02900</name>
</gene>
<comment type="caution">
    <text evidence="10">Lacks conserved residue(s) required for the propagation of feature annotation.</text>
</comment>
<comment type="similarity">
    <text evidence="10">Belongs to the glycosyltransferase 28 family. MurG subfamily.</text>
</comment>
<evidence type="ECO:0000313" key="13">
    <source>
        <dbReference type="EMBL" id="MBJ7608368.1"/>
    </source>
</evidence>
<evidence type="ECO:0000256" key="7">
    <source>
        <dbReference type="ARBA" id="ARBA00023136"/>
    </source>
</evidence>
<dbReference type="Gene3D" id="3.40.50.2000">
    <property type="entry name" value="Glycogen Phosphorylase B"/>
    <property type="match status" value="2"/>
</dbReference>
<feature type="domain" description="Glycosyl transferase family 28 C-terminal" evidence="12">
    <location>
        <begin position="183"/>
        <end position="350"/>
    </location>
</feature>
<sequence length="367" mass="38586">MRTLIAGGGTGGHLTPVLAVAQELRRADPDGEVLIVGRRGGVAERLVTSAGFALETLRVSGLDMRSATSVARFAAQLPAAIAAAARIIRSFRADVVVGGAGYVSVPVVLAARRLRIPVVLLEQNALPGRATRLLARRSRLVASAFEQTAALLPGVRVVHTGNPIRTEVLAVPVRPLDGHCDHVLVMGGSQGARRINRAVAGCVRSLLQRYPLLHITHQTGSLDDAEMQTARAALPDALRARWRAFPFIDDVGAAISAADAVLMRAGGSSLAECSAMGRPMILVPYPHAGDHQRFNARPYADAGAARVIPDAECSPQRVADELMALIDDPTTWRRMAAASSTLGRRDAAARVVDLLGALAGAPARIPA</sequence>
<dbReference type="Pfam" id="PF03033">
    <property type="entry name" value="Glyco_transf_28"/>
    <property type="match status" value="1"/>
</dbReference>
<keyword evidence="8 10" id="KW-0131">Cell cycle</keyword>
<name>A0A934KBG2_9BACT</name>
<dbReference type="GO" id="GO:0009252">
    <property type="term" value="P:peptidoglycan biosynthetic process"/>
    <property type="evidence" value="ECO:0007669"/>
    <property type="project" value="UniProtKB-UniRule"/>
</dbReference>
<feature type="binding site" evidence="10">
    <location>
        <position position="189"/>
    </location>
    <ligand>
        <name>UDP-N-acetyl-alpha-D-glucosamine</name>
        <dbReference type="ChEBI" id="CHEBI:57705"/>
    </ligand>
</feature>
<dbReference type="GO" id="GO:0005975">
    <property type="term" value="P:carbohydrate metabolic process"/>
    <property type="evidence" value="ECO:0007669"/>
    <property type="project" value="InterPro"/>
</dbReference>
<dbReference type="GO" id="GO:0005886">
    <property type="term" value="C:plasma membrane"/>
    <property type="evidence" value="ECO:0007669"/>
    <property type="project" value="UniProtKB-SubCell"/>
</dbReference>
<proteinExistence type="inferred from homology"/>
<organism evidence="13 14">
    <name type="scientific">Candidatus Amunia macphersoniae</name>
    <dbReference type="NCBI Taxonomy" id="3127014"/>
    <lineage>
        <taxon>Bacteria</taxon>
        <taxon>Bacillati</taxon>
        <taxon>Candidatus Dormiibacterota</taxon>
        <taxon>Candidatus Dormibacteria</taxon>
        <taxon>Candidatus Aeolococcales</taxon>
        <taxon>Candidatus Aeolococcaceae</taxon>
        <taxon>Candidatus Amunia</taxon>
    </lineage>
</organism>
<dbReference type="HAMAP" id="MF_00033">
    <property type="entry name" value="MurG"/>
    <property type="match status" value="1"/>
</dbReference>
<keyword evidence="5 10" id="KW-0133">Cell shape</keyword>
<feature type="domain" description="Glycosyltransferase family 28 N-terminal" evidence="11">
    <location>
        <begin position="4"/>
        <end position="139"/>
    </location>
</feature>
<evidence type="ECO:0000256" key="10">
    <source>
        <dbReference type="HAMAP-Rule" id="MF_00033"/>
    </source>
</evidence>
<evidence type="ECO:0000256" key="1">
    <source>
        <dbReference type="ARBA" id="ARBA00022475"/>
    </source>
</evidence>
<evidence type="ECO:0000256" key="8">
    <source>
        <dbReference type="ARBA" id="ARBA00023306"/>
    </source>
</evidence>
<comment type="caution">
    <text evidence="13">The sequence shown here is derived from an EMBL/GenBank/DDBJ whole genome shotgun (WGS) entry which is preliminary data.</text>
</comment>
<keyword evidence="6 10" id="KW-0573">Peptidoglycan synthesis</keyword>
<keyword evidence="2 10" id="KW-0132">Cell division</keyword>
<keyword evidence="3 10" id="KW-0328">Glycosyltransferase</keyword>
<evidence type="ECO:0000256" key="2">
    <source>
        <dbReference type="ARBA" id="ARBA00022618"/>
    </source>
</evidence>
<dbReference type="GO" id="GO:0051301">
    <property type="term" value="P:cell division"/>
    <property type="evidence" value="ECO:0007669"/>
    <property type="project" value="UniProtKB-KW"/>
</dbReference>
<keyword evidence="4 10" id="KW-0808">Transferase</keyword>
<dbReference type="Proteomes" id="UP000614410">
    <property type="component" value="Unassembled WGS sequence"/>
</dbReference>
<dbReference type="InterPro" id="IPR004276">
    <property type="entry name" value="GlycoTrans_28_N"/>
</dbReference>
<feature type="binding site" evidence="10">
    <location>
        <position position="165"/>
    </location>
    <ligand>
        <name>UDP-N-acetyl-alpha-D-glucosamine</name>
        <dbReference type="ChEBI" id="CHEBI:57705"/>
    </ligand>
</feature>
<dbReference type="PANTHER" id="PTHR21015:SF22">
    <property type="entry name" value="GLYCOSYLTRANSFERASE"/>
    <property type="match status" value="1"/>
</dbReference>
<dbReference type="SUPFAM" id="SSF53756">
    <property type="entry name" value="UDP-Glycosyltransferase/glycogen phosphorylase"/>
    <property type="match status" value="1"/>
</dbReference>
<dbReference type="EMBL" id="JAEKNN010000012">
    <property type="protein sequence ID" value="MBJ7608368.1"/>
    <property type="molecule type" value="Genomic_DNA"/>
</dbReference>
<dbReference type="Pfam" id="PF04101">
    <property type="entry name" value="Glyco_tran_28_C"/>
    <property type="match status" value="1"/>
</dbReference>
<reference evidence="13 14" key="1">
    <citation type="submission" date="2020-10" db="EMBL/GenBank/DDBJ databases">
        <title>Ca. Dormibacterota MAGs.</title>
        <authorList>
            <person name="Montgomery K."/>
        </authorList>
    </citation>
    <scope>NUCLEOTIDE SEQUENCE [LARGE SCALE GENOMIC DNA]</scope>
    <source>
        <strain evidence="13">Mitchell_Peninsula_5</strain>
    </source>
</reference>
<keyword evidence="9 10" id="KW-0961">Cell wall biogenesis/degradation</keyword>
<dbReference type="GO" id="GO:0050511">
    <property type="term" value="F:undecaprenyldiphospho-muramoylpentapeptide beta-N-acetylglucosaminyltransferase activity"/>
    <property type="evidence" value="ECO:0007669"/>
    <property type="project" value="UniProtKB-UniRule"/>
</dbReference>
<dbReference type="NCBIfam" id="TIGR01133">
    <property type="entry name" value="murG"/>
    <property type="match status" value="1"/>
</dbReference>
<evidence type="ECO:0000256" key="5">
    <source>
        <dbReference type="ARBA" id="ARBA00022960"/>
    </source>
</evidence>
<dbReference type="CDD" id="cd03785">
    <property type="entry name" value="GT28_MurG"/>
    <property type="match status" value="1"/>
</dbReference>
<dbReference type="EC" id="2.4.1.227" evidence="10"/>
<feature type="binding site" evidence="10">
    <location>
        <begin position="10"/>
        <end position="12"/>
    </location>
    <ligand>
        <name>UDP-N-acetyl-alpha-D-glucosamine</name>
        <dbReference type="ChEBI" id="CHEBI:57705"/>
    </ligand>
</feature>
<dbReference type="InterPro" id="IPR007235">
    <property type="entry name" value="Glyco_trans_28_C"/>
</dbReference>
<dbReference type="GO" id="GO:0008360">
    <property type="term" value="P:regulation of cell shape"/>
    <property type="evidence" value="ECO:0007669"/>
    <property type="project" value="UniProtKB-KW"/>
</dbReference>
<comment type="function">
    <text evidence="10">Cell wall formation. Catalyzes the transfer of a GlcNAc subunit on undecaprenyl-pyrophosphoryl-MurNAc-pentapeptide (lipid intermediate I) to form undecaprenyl-pyrophosphoryl-MurNAc-(pentapeptide)GlcNAc (lipid intermediate II).</text>
</comment>
<comment type="pathway">
    <text evidence="10">Cell wall biogenesis; peptidoglycan biosynthesis.</text>
</comment>
<accession>A0A934KBG2</accession>
<evidence type="ECO:0000256" key="6">
    <source>
        <dbReference type="ARBA" id="ARBA00022984"/>
    </source>
</evidence>
<keyword evidence="7 10" id="KW-0472">Membrane</keyword>
<dbReference type="AlphaFoldDB" id="A0A934KBG2"/>
<comment type="subcellular location">
    <subcellularLocation>
        <location evidence="10">Cell membrane</location>
        <topology evidence="10">Peripheral membrane protein</topology>
        <orientation evidence="10">Cytoplasmic side</orientation>
    </subcellularLocation>
</comment>
<dbReference type="GO" id="GO:0071555">
    <property type="term" value="P:cell wall organization"/>
    <property type="evidence" value="ECO:0007669"/>
    <property type="project" value="UniProtKB-KW"/>
</dbReference>
<feature type="binding site" evidence="10">
    <location>
        <position position="124"/>
    </location>
    <ligand>
        <name>UDP-N-acetyl-alpha-D-glucosamine</name>
        <dbReference type="ChEBI" id="CHEBI:57705"/>
    </ligand>
</feature>
<feature type="binding site" evidence="10">
    <location>
        <position position="248"/>
    </location>
    <ligand>
        <name>UDP-N-acetyl-alpha-D-glucosamine</name>
        <dbReference type="ChEBI" id="CHEBI:57705"/>
    </ligand>
</feature>
<dbReference type="InterPro" id="IPR006009">
    <property type="entry name" value="GlcNAc_MurG"/>
</dbReference>
<evidence type="ECO:0000259" key="11">
    <source>
        <dbReference type="Pfam" id="PF03033"/>
    </source>
</evidence>
<evidence type="ECO:0000256" key="4">
    <source>
        <dbReference type="ARBA" id="ARBA00022679"/>
    </source>
</evidence>
<evidence type="ECO:0000256" key="9">
    <source>
        <dbReference type="ARBA" id="ARBA00023316"/>
    </source>
</evidence>